<evidence type="ECO:0000256" key="3">
    <source>
        <dbReference type="ARBA" id="ARBA00022691"/>
    </source>
</evidence>
<evidence type="ECO:0000313" key="5">
    <source>
        <dbReference type="EMBL" id="OIQ63225.1"/>
    </source>
</evidence>
<dbReference type="InterPro" id="IPR004556">
    <property type="entry name" value="HemK-like"/>
</dbReference>
<dbReference type="InterPro" id="IPR002052">
    <property type="entry name" value="DNA_methylase_N6_adenine_CS"/>
</dbReference>
<dbReference type="NCBIfam" id="TIGR00536">
    <property type="entry name" value="hemK_fam"/>
    <property type="match status" value="1"/>
</dbReference>
<dbReference type="InterPro" id="IPR017127">
    <property type="entry name" value="Ribosome_uL3_MTase"/>
</dbReference>
<dbReference type="GO" id="GO:0032259">
    <property type="term" value="P:methylation"/>
    <property type="evidence" value="ECO:0007669"/>
    <property type="project" value="UniProtKB-KW"/>
</dbReference>
<protein>
    <submittedName>
        <fullName evidence="5">50S ribosomal protein L3 glutamine methyltransferase</fullName>
        <ecNumber evidence="5">2.1.1.298</ecNumber>
    </submittedName>
</protein>
<keyword evidence="2 5" id="KW-0808">Transferase</keyword>
<dbReference type="PANTHER" id="PTHR47806">
    <property type="entry name" value="50S RIBOSOMAL PROTEIN L3 GLUTAMINE METHYLTRANSFERASE"/>
    <property type="match status" value="1"/>
</dbReference>
<dbReference type="GO" id="GO:0036009">
    <property type="term" value="F:protein-glutamine N-methyltransferase activity"/>
    <property type="evidence" value="ECO:0007669"/>
    <property type="project" value="InterPro"/>
</dbReference>
<dbReference type="AlphaFoldDB" id="A0A1J5NVI5"/>
<dbReference type="Gene3D" id="3.40.50.150">
    <property type="entry name" value="Vaccinia Virus protein VP39"/>
    <property type="match status" value="1"/>
</dbReference>
<dbReference type="GO" id="GO:0005840">
    <property type="term" value="C:ribosome"/>
    <property type="evidence" value="ECO:0007669"/>
    <property type="project" value="UniProtKB-KW"/>
</dbReference>
<feature type="domain" description="Methyltransferase small" evidence="4">
    <location>
        <begin position="24"/>
        <end position="106"/>
    </location>
</feature>
<evidence type="ECO:0000259" key="4">
    <source>
        <dbReference type="Pfam" id="PF05175"/>
    </source>
</evidence>
<evidence type="ECO:0000256" key="2">
    <source>
        <dbReference type="ARBA" id="ARBA00022679"/>
    </source>
</evidence>
<dbReference type="InterPro" id="IPR007848">
    <property type="entry name" value="Small_mtfrase_dom"/>
</dbReference>
<keyword evidence="5" id="KW-0687">Ribonucleoprotein</keyword>
<dbReference type="EMBL" id="MLJW01009189">
    <property type="protein sequence ID" value="OIQ63225.1"/>
    <property type="molecule type" value="Genomic_DNA"/>
</dbReference>
<dbReference type="GO" id="GO:0003676">
    <property type="term" value="F:nucleic acid binding"/>
    <property type="evidence" value="ECO:0007669"/>
    <property type="project" value="InterPro"/>
</dbReference>
<evidence type="ECO:0000256" key="1">
    <source>
        <dbReference type="ARBA" id="ARBA00022603"/>
    </source>
</evidence>
<sequence length="206" mass="22357">MIVPRSFIAELLDRGDLDVWLTASPRRILDMCTGSGCLAILAALAWPQAQVDAVDVSTDALAVAEINRSDYGLQQRLRLIASDLWASVPAQRDTGYDLVLCNPPYVPAASMGSLPPEYRHEPALALAGGADGMDLVRRFLQGLPAYLSPQGIAVLEVGNERAAFEAVFPRLPAVWLETELHAEAVCVLQAQDLRDVFARPPQERPA</sequence>
<keyword evidence="3" id="KW-0949">S-adenosyl-L-methionine</keyword>
<name>A0A1J5NVI5_9ZZZZ</name>
<dbReference type="EC" id="2.1.1.298" evidence="5"/>
<organism evidence="5">
    <name type="scientific">mine drainage metagenome</name>
    <dbReference type="NCBI Taxonomy" id="410659"/>
    <lineage>
        <taxon>unclassified sequences</taxon>
        <taxon>metagenomes</taxon>
        <taxon>ecological metagenomes</taxon>
    </lineage>
</organism>
<gene>
    <name evidence="5" type="primary">prmB_11</name>
    <name evidence="5" type="ORF">GALL_552340</name>
</gene>
<dbReference type="InterPro" id="IPR029063">
    <property type="entry name" value="SAM-dependent_MTases_sf"/>
</dbReference>
<accession>A0A1J5NVI5</accession>
<dbReference type="Pfam" id="PF05175">
    <property type="entry name" value="MTS"/>
    <property type="match status" value="1"/>
</dbReference>
<dbReference type="PANTHER" id="PTHR47806:SF1">
    <property type="entry name" value="RIBOSOMAL PROTEIN UL3 GLUTAMINE METHYLTRANSFERASE"/>
    <property type="match status" value="1"/>
</dbReference>
<keyword evidence="1 5" id="KW-0489">Methyltransferase</keyword>
<reference evidence="5" key="1">
    <citation type="submission" date="2016-10" db="EMBL/GenBank/DDBJ databases">
        <title>Sequence of Gallionella enrichment culture.</title>
        <authorList>
            <person name="Poehlein A."/>
            <person name="Muehling M."/>
            <person name="Daniel R."/>
        </authorList>
    </citation>
    <scope>NUCLEOTIDE SEQUENCE</scope>
</reference>
<dbReference type="CDD" id="cd02440">
    <property type="entry name" value="AdoMet_MTases"/>
    <property type="match status" value="1"/>
</dbReference>
<dbReference type="GO" id="GO:0005829">
    <property type="term" value="C:cytosol"/>
    <property type="evidence" value="ECO:0007669"/>
    <property type="project" value="TreeGrafter"/>
</dbReference>
<proteinExistence type="predicted"/>
<comment type="caution">
    <text evidence="5">The sequence shown here is derived from an EMBL/GenBank/DDBJ whole genome shotgun (WGS) entry which is preliminary data.</text>
</comment>
<dbReference type="PROSITE" id="PS00092">
    <property type="entry name" value="N6_MTASE"/>
    <property type="match status" value="1"/>
</dbReference>
<dbReference type="SUPFAM" id="SSF53335">
    <property type="entry name" value="S-adenosyl-L-methionine-dependent methyltransferases"/>
    <property type="match status" value="1"/>
</dbReference>
<keyword evidence="5" id="KW-0689">Ribosomal protein</keyword>